<accession>A0A2T2NIX9</accession>
<feature type="compositionally biased region" description="Basic residues" evidence="1">
    <location>
        <begin position="19"/>
        <end position="28"/>
    </location>
</feature>
<name>A0A2T2NIX9_CORCC</name>
<dbReference type="Proteomes" id="UP000240883">
    <property type="component" value="Unassembled WGS sequence"/>
</dbReference>
<proteinExistence type="predicted"/>
<gene>
    <name evidence="2" type="ORF">BS50DRAFT_49157</name>
</gene>
<feature type="region of interest" description="Disordered" evidence="1">
    <location>
        <begin position="1"/>
        <end position="29"/>
    </location>
</feature>
<keyword evidence="3" id="KW-1185">Reference proteome</keyword>
<evidence type="ECO:0000313" key="3">
    <source>
        <dbReference type="Proteomes" id="UP000240883"/>
    </source>
</evidence>
<reference evidence="2 3" key="1">
    <citation type="journal article" date="2018" name="Front. Microbiol.">
        <title>Genome-Wide Analysis of Corynespora cassiicola Leaf Fall Disease Putative Effectors.</title>
        <authorList>
            <person name="Lopez D."/>
            <person name="Ribeiro S."/>
            <person name="Label P."/>
            <person name="Fumanal B."/>
            <person name="Venisse J.S."/>
            <person name="Kohler A."/>
            <person name="de Oliveira R.R."/>
            <person name="Labutti K."/>
            <person name="Lipzen A."/>
            <person name="Lail K."/>
            <person name="Bauer D."/>
            <person name="Ohm R.A."/>
            <person name="Barry K.W."/>
            <person name="Spatafora J."/>
            <person name="Grigoriev I.V."/>
            <person name="Martin F.M."/>
            <person name="Pujade-Renaud V."/>
        </authorList>
    </citation>
    <scope>NUCLEOTIDE SEQUENCE [LARGE SCALE GENOMIC DNA]</scope>
    <source>
        <strain evidence="2 3">Philippines</strain>
    </source>
</reference>
<dbReference type="AlphaFoldDB" id="A0A2T2NIX9"/>
<protein>
    <submittedName>
        <fullName evidence="2">Uncharacterized protein</fullName>
    </submittedName>
</protein>
<evidence type="ECO:0000313" key="2">
    <source>
        <dbReference type="EMBL" id="PSN64998.1"/>
    </source>
</evidence>
<dbReference type="EMBL" id="KZ678137">
    <property type="protein sequence ID" value="PSN64998.1"/>
    <property type="molecule type" value="Genomic_DNA"/>
</dbReference>
<sequence>MRQKKSERSCPLGRGSAPSRKRVGRRGRSNLAHPVSCRMWLVAGVFFPLPLRWSPRFASACAPWLQRHQTLSPH</sequence>
<organism evidence="2 3">
    <name type="scientific">Corynespora cassiicola Philippines</name>
    <dbReference type="NCBI Taxonomy" id="1448308"/>
    <lineage>
        <taxon>Eukaryota</taxon>
        <taxon>Fungi</taxon>
        <taxon>Dikarya</taxon>
        <taxon>Ascomycota</taxon>
        <taxon>Pezizomycotina</taxon>
        <taxon>Dothideomycetes</taxon>
        <taxon>Pleosporomycetidae</taxon>
        <taxon>Pleosporales</taxon>
        <taxon>Corynesporascaceae</taxon>
        <taxon>Corynespora</taxon>
    </lineage>
</organism>
<evidence type="ECO:0000256" key="1">
    <source>
        <dbReference type="SAM" id="MobiDB-lite"/>
    </source>
</evidence>